<dbReference type="InterPro" id="IPR023213">
    <property type="entry name" value="CAT-like_dom_sf"/>
</dbReference>
<sequence>TRLPEDVNTTALAEALRDVIGRHESLRTTFAVADGEPYQRILAVDELAWELEVIDVQPDELTQAVQQAHRYVFDLASEAPIKATLIDAGSSDRVLALVIHHVAMDGWSNAPLMRDITAACTARQRGEAPDWGPLPVQYADYALWQRELLGDESDPDSLLSVQVAYWRTALAGAPEELLLPTDHPRPAVASYQGLAVPVTVPAVVHRRLDELARTEGATPFMVLQAALVVLLSRLGAGTDIPIGSGVAGRTDEALDDLVGFFVNTLVIRTDLSGDPEFRQVLSRVRETVLGGLAHQDVPFERLVEVLAPERSMSRHPLFQVVLTLQNNTRAEGFAEEPAAIRRPVADSVSSAVRSDLDLMVSETFGAGGEPAGIRVSLIAASDLFDRATAERIAAAYVRVLDVVTAEPDLPVRSVDILEAGERDRLLYGWNDSGTELPDGSVLDLFARQVAAHPQAPAVVGDGVRLTYAQLDARTDELAAGLSDLGVGPESLVGLFLPRGVELVTAVLGVWKAGAAYLPLDTALPADRIGFMLSDSGASLVLAAREAQVPADVPVRHVEDLLAVTPQRRYSPDADALAYVIYTSGSTGTPKGVAVTHASAVNLAVAQIEHFVVTD</sequence>
<dbReference type="Gene3D" id="3.30.559.10">
    <property type="entry name" value="Chloramphenicol acetyltransferase-like domain"/>
    <property type="match status" value="1"/>
</dbReference>
<dbReference type="PANTHER" id="PTHR45527">
    <property type="entry name" value="NONRIBOSOMAL PEPTIDE SYNTHETASE"/>
    <property type="match status" value="1"/>
</dbReference>
<dbReference type="Gene3D" id="3.30.559.30">
    <property type="entry name" value="Nonribosomal peptide synthetase, condensation domain"/>
    <property type="match status" value="1"/>
</dbReference>
<organism evidence="3 4">
    <name type="scientific">Plantactinospora alkalitolerans</name>
    <dbReference type="NCBI Taxonomy" id="2789879"/>
    <lineage>
        <taxon>Bacteria</taxon>
        <taxon>Bacillati</taxon>
        <taxon>Actinomycetota</taxon>
        <taxon>Actinomycetes</taxon>
        <taxon>Micromonosporales</taxon>
        <taxon>Micromonosporaceae</taxon>
        <taxon>Plantactinospora</taxon>
    </lineage>
</organism>
<dbReference type="PROSITE" id="PS00455">
    <property type="entry name" value="AMP_BINDING"/>
    <property type="match status" value="1"/>
</dbReference>
<name>A0ABS0GWA0_9ACTN</name>
<evidence type="ECO:0000259" key="2">
    <source>
        <dbReference type="Pfam" id="PF00668"/>
    </source>
</evidence>
<dbReference type="InterPro" id="IPR001242">
    <property type="entry name" value="Condensation_dom"/>
</dbReference>
<gene>
    <name evidence="3" type="ORF">I0C86_16100</name>
</gene>
<dbReference type="Gene3D" id="3.40.50.12780">
    <property type="entry name" value="N-terminal domain of ligase-like"/>
    <property type="match status" value="1"/>
</dbReference>
<dbReference type="Pfam" id="PF00501">
    <property type="entry name" value="AMP-binding"/>
    <property type="match status" value="1"/>
</dbReference>
<dbReference type="InterPro" id="IPR042099">
    <property type="entry name" value="ANL_N_sf"/>
</dbReference>
<feature type="domain" description="Condensation" evidence="2">
    <location>
        <begin position="3"/>
        <end position="426"/>
    </location>
</feature>
<evidence type="ECO:0000313" key="3">
    <source>
        <dbReference type="EMBL" id="MBF9130470.1"/>
    </source>
</evidence>
<dbReference type="EMBL" id="JADPUN010000158">
    <property type="protein sequence ID" value="MBF9130470.1"/>
    <property type="molecule type" value="Genomic_DNA"/>
</dbReference>
<reference evidence="3 4" key="1">
    <citation type="submission" date="2020-11" db="EMBL/GenBank/DDBJ databases">
        <title>A novel isolate from a Black sea contaminated sediment with potential to produce alkanes: Plantactinospora alkalitolerans sp. nov.</title>
        <authorList>
            <person name="Carro L."/>
            <person name="Veyisoglu A."/>
            <person name="Guven K."/>
            <person name="Schumann P."/>
            <person name="Klenk H.-P."/>
            <person name="Sahin N."/>
        </authorList>
    </citation>
    <scope>NUCLEOTIDE SEQUENCE [LARGE SCALE GENOMIC DNA]</scope>
    <source>
        <strain evidence="3 4">S1510</strain>
    </source>
</reference>
<feature type="non-terminal residue" evidence="3">
    <location>
        <position position="614"/>
    </location>
</feature>
<dbReference type="CDD" id="cd19540">
    <property type="entry name" value="LCL_NRPS-like"/>
    <property type="match status" value="1"/>
</dbReference>
<dbReference type="Proteomes" id="UP000638560">
    <property type="component" value="Unassembled WGS sequence"/>
</dbReference>
<dbReference type="InterPro" id="IPR000873">
    <property type="entry name" value="AMP-dep_synth/lig_dom"/>
</dbReference>
<dbReference type="PANTHER" id="PTHR45527:SF1">
    <property type="entry name" value="FATTY ACID SYNTHASE"/>
    <property type="match status" value="1"/>
</dbReference>
<dbReference type="RefSeq" id="WP_196202045.1">
    <property type="nucleotide sequence ID" value="NZ_JADPUN010000158.1"/>
</dbReference>
<comment type="caution">
    <text evidence="3">The sequence shown here is derived from an EMBL/GenBank/DDBJ whole genome shotgun (WGS) entry which is preliminary data.</text>
</comment>
<protein>
    <submittedName>
        <fullName evidence="3">AMP-binding protein</fullName>
    </submittedName>
</protein>
<feature type="domain" description="AMP-dependent synthetase/ligase" evidence="1">
    <location>
        <begin position="445"/>
        <end position="606"/>
    </location>
</feature>
<dbReference type="InterPro" id="IPR020845">
    <property type="entry name" value="AMP-binding_CS"/>
</dbReference>
<dbReference type="Pfam" id="PF00668">
    <property type="entry name" value="Condensation"/>
    <property type="match status" value="1"/>
</dbReference>
<evidence type="ECO:0000259" key="1">
    <source>
        <dbReference type="Pfam" id="PF00501"/>
    </source>
</evidence>
<dbReference type="SUPFAM" id="SSF52777">
    <property type="entry name" value="CoA-dependent acyltransferases"/>
    <property type="match status" value="2"/>
</dbReference>
<feature type="non-terminal residue" evidence="3">
    <location>
        <position position="1"/>
    </location>
</feature>
<evidence type="ECO:0000313" key="4">
    <source>
        <dbReference type="Proteomes" id="UP000638560"/>
    </source>
</evidence>
<keyword evidence="4" id="KW-1185">Reference proteome</keyword>
<accession>A0ABS0GWA0</accession>
<proteinExistence type="predicted"/>
<dbReference type="SUPFAM" id="SSF56801">
    <property type="entry name" value="Acetyl-CoA synthetase-like"/>
    <property type="match status" value="1"/>
</dbReference>